<accession>A0AAU6P5K7</accession>
<proteinExistence type="inferred from homology"/>
<keyword evidence="8" id="KW-0675">Receptor</keyword>
<dbReference type="EMBL" id="CP136924">
    <property type="protein sequence ID" value="WXA02014.1"/>
    <property type="molecule type" value="Genomic_DNA"/>
</dbReference>
<evidence type="ECO:0000313" key="8">
    <source>
        <dbReference type="EMBL" id="WXA12825.1"/>
    </source>
</evidence>
<keyword evidence="3" id="KW-0998">Cell outer membrane</keyword>
<keyword evidence="4" id="KW-0798">TonB box</keyword>
<evidence type="ECO:0000259" key="6">
    <source>
        <dbReference type="Pfam" id="PF07715"/>
    </source>
</evidence>
<evidence type="ECO:0000256" key="2">
    <source>
        <dbReference type="ARBA" id="ARBA00023136"/>
    </source>
</evidence>
<dbReference type="Pfam" id="PF13715">
    <property type="entry name" value="CarbopepD_reg_2"/>
    <property type="match status" value="1"/>
</dbReference>
<evidence type="ECO:0000256" key="4">
    <source>
        <dbReference type="RuleBase" id="RU003357"/>
    </source>
</evidence>
<dbReference type="EMBL" id="CP136925">
    <property type="protein sequence ID" value="WXA12825.1"/>
    <property type="molecule type" value="Genomic_DNA"/>
</dbReference>
<dbReference type="InterPro" id="IPR012910">
    <property type="entry name" value="Plug_dom"/>
</dbReference>
<evidence type="ECO:0000256" key="3">
    <source>
        <dbReference type="ARBA" id="ARBA00023237"/>
    </source>
</evidence>
<dbReference type="KEGG" id="mcaa:R3L15_11945"/>
<gene>
    <name evidence="8" type="ORF">R3L15_11945</name>
    <name evidence="7" type="ORF">R3L16_09645</name>
</gene>
<sequence length="964" mass="107621">MEKNKILLTLSLLFVTLLGYAQTGKVAGTIIDGEFVDPMPFANVIIKNTTKGTTSDFDGKYELELEAGTYTLIFSFVGYETKEISDVVIKANDVTVLDVTLTTNSLDEVVITTSVKRNTENAVLNMQRKSAVVMDGLSAQSIKKTGASNIASAVKSVPGVSVQGGKYVYVRGLGDRYTKSILNGVDIPGLDPDRNTIPMDIFPTNIIDNVIVLKSANADQPADFTGGIVDVITKDFPTKAEYSISAGFGYNPNMHFKDNFLTYEGGDTDFWGYDDGTRNLPINRYQPIPTTSPDANGRPPRLLLTSLTNRFQEQLKADKATSAPNFNLGLTAGNQYEVGKNGNKLGYLASASYKNNTTFYEDRIDGAAIKDADKSVYQPRYSLYSKGSEGINEVLVNTLVGLTFKTDLSKYRFTALHIQNGESSAGFFDQDLSQDNTGGAYEDVVKDALLYTERSITNFNLSGSHKLGANSGWDFDWTLSPSFSKVEDKDHRITPLVVTQENQYIIDPSTTTNPTRLWRNLLEESWVFKADFDKKYELFNRPAKFQVGGNYVYKFRDFSIDEFFMTATNNIVPNGNTNLLLMDENLWTPESGEGTHLVTTGNQTFKPSNAYESEQMVYSTYISNEFNVSESLKAIVGLRTELYQLFYTGENAQGDEVYNRQSTIDNYDLFPSANLIYALNDNSNLRGSYSRTTARPSFKEASRAQIFDPITNRTFIGNGFGIYDANGDIIFDAVKPTYINNFDLRYELFRDKGQMIAFSGFYKGFKDPLEVTFFPTSAEQLTIANLGDATVVGAEVELRQNFGFLTNNLEKLRLNVNASYIYSELSMSDSEYDRRVLAARDGETIDRKRELQGQSPYLINAGFDYDNDDMGLQAGLFYNVQGESLEVVGTGQIPDVYTKPFHSLNFTFSKKLGENKKSSIDLKINNILGDERESLYDSYKASQELIYTQRKVGTEFSIGYSYSF</sequence>
<dbReference type="InterPro" id="IPR000531">
    <property type="entry name" value="Beta-barrel_TonB"/>
</dbReference>
<evidence type="ECO:0000313" key="9">
    <source>
        <dbReference type="Proteomes" id="UP001368318"/>
    </source>
</evidence>
<feature type="domain" description="TonB-dependent receptor plug" evidence="6">
    <location>
        <begin position="128"/>
        <end position="227"/>
    </location>
</feature>
<dbReference type="AlphaFoldDB" id="A0AAU6P5K7"/>
<evidence type="ECO:0000313" key="7">
    <source>
        <dbReference type="EMBL" id="WXA02014.1"/>
    </source>
</evidence>
<protein>
    <submittedName>
        <fullName evidence="8">TonB-dependent receptor</fullName>
    </submittedName>
</protein>
<name>A0AAU6P5K7_9FLAO</name>
<dbReference type="SUPFAM" id="SSF49464">
    <property type="entry name" value="Carboxypeptidase regulatory domain-like"/>
    <property type="match status" value="1"/>
</dbReference>
<dbReference type="Gene3D" id="2.60.40.1120">
    <property type="entry name" value="Carboxypeptidase-like, regulatory domain"/>
    <property type="match status" value="1"/>
</dbReference>
<comment type="subcellular location">
    <subcellularLocation>
        <location evidence="1 4">Cell outer membrane</location>
    </subcellularLocation>
</comment>
<dbReference type="InterPro" id="IPR008969">
    <property type="entry name" value="CarboxyPept-like_regulatory"/>
</dbReference>
<dbReference type="GO" id="GO:0009279">
    <property type="term" value="C:cell outer membrane"/>
    <property type="evidence" value="ECO:0007669"/>
    <property type="project" value="UniProtKB-SubCell"/>
</dbReference>
<dbReference type="Pfam" id="PF07715">
    <property type="entry name" value="Plug"/>
    <property type="match status" value="1"/>
</dbReference>
<comment type="similarity">
    <text evidence="4">Belongs to the TonB-dependent receptor family.</text>
</comment>
<dbReference type="Pfam" id="PF00593">
    <property type="entry name" value="TonB_dep_Rec_b-barrel"/>
    <property type="match status" value="1"/>
</dbReference>
<dbReference type="Gene3D" id="2.40.170.20">
    <property type="entry name" value="TonB-dependent receptor, beta-barrel domain"/>
    <property type="match status" value="1"/>
</dbReference>
<dbReference type="PANTHER" id="PTHR40980:SF5">
    <property type="entry name" value="TONB-DEPENDENT RECEPTOR"/>
    <property type="match status" value="1"/>
</dbReference>
<reference evidence="8 9" key="1">
    <citation type="submission" date="2023-10" db="EMBL/GenBank/DDBJ databases">
        <title>Culture-based analysis of two novel bacteria associated with mangrove crab gills.</title>
        <authorList>
            <person name="Yang X."/>
            <person name="Garuglieri E."/>
            <person name="Van Goethem M.W."/>
            <person name="Fusi M."/>
            <person name="Marasco R."/>
            <person name="Daffonchio D.G."/>
        </authorList>
    </citation>
    <scope>NUCLEOTIDE SEQUENCE</scope>
    <source>
        <strain evidence="8">UG2-1</strain>
        <strain evidence="7">UG2-2</strain>
        <strain evidence="9">UG2_2</strain>
    </source>
</reference>
<keyword evidence="2 4" id="KW-0472">Membrane</keyword>
<dbReference type="RefSeq" id="WP_338731936.1">
    <property type="nucleotide sequence ID" value="NZ_CP136924.1"/>
</dbReference>
<keyword evidence="9" id="KW-1185">Reference proteome</keyword>
<dbReference type="Proteomes" id="UP001368318">
    <property type="component" value="Chromosome"/>
</dbReference>
<dbReference type="Gene3D" id="2.170.130.10">
    <property type="entry name" value="TonB-dependent receptor, plug domain"/>
    <property type="match status" value="1"/>
</dbReference>
<dbReference type="InterPro" id="IPR036942">
    <property type="entry name" value="Beta-barrel_TonB_sf"/>
</dbReference>
<dbReference type="InterPro" id="IPR037066">
    <property type="entry name" value="Plug_dom_sf"/>
</dbReference>
<dbReference type="PANTHER" id="PTHR40980">
    <property type="entry name" value="PLUG DOMAIN-CONTAINING PROTEIN"/>
    <property type="match status" value="1"/>
</dbReference>
<organism evidence="8">
    <name type="scientific">Mangrovimonas cancribranchiae</name>
    <dbReference type="NCBI Taxonomy" id="3080055"/>
    <lineage>
        <taxon>Bacteria</taxon>
        <taxon>Pseudomonadati</taxon>
        <taxon>Bacteroidota</taxon>
        <taxon>Flavobacteriia</taxon>
        <taxon>Flavobacteriales</taxon>
        <taxon>Flavobacteriaceae</taxon>
        <taxon>Mangrovimonas</taxon>
    </lineage>
</organism>
<evidence type="ECO:0000259" key="5">
    <source>
        <dbReference type="Pfam" id="PF00593"/>
    </source>
</evidence>
<evidence type="ECO:0000256" key="1">
    <source>
        <dbReference type="ARBA" id="ARBA00004442"/>
    </source>
</evidence>
<dbReference type="SUPFAM" id="SSF56935">
    <property type="entry name" value="Porins"/>
    <property type="match status" value="1"/>
</dbReference>
<feature type="domain" description="TonB-dependent receptor-like beta-barrel" evidence="5">
    <location>
        <begin position="427"/>
        <end position="927"/>
    </location>
</feature>